<dbReference type="OrthoDB" id="9788108at2"/>
<keyword evidence="4 7" id="KW-0812">Transmembrane</keyword>
<dbReference type="Gene3D" id="1.10.3720.10">
    <property type="entry name" value="MetI-like"/>
    <property type="match status" value="1"/>
</dbReference>
<keyword evidence="5 7" id="KW-1133">Transmembrane helix</keyword>
<protein>
    <submittedName>
        <fullName evidence="9">ABC transporter permease protein</fullName>
    </submittedName>
</protein>
<organism evidence="9 10">
    <name type="scientific">Anaerolinea thermophila (strain DSM 14523 / JCM 11388 / NBRC 100420 / UNI-1)</name>
    <dbReference type="NCBI Taxonomy" id="926569"/>
    <lineage>
        <taxon>Bacteria</taxon>
        <taxon>Bacillati</taxon>
        <taxon>Chloroflexota</taxon>
        <taxon>Anaerolineae</taxon>
        <taxon>Anaerolineales</taxon>
        <taxon>Anaerolineaceae</taxon>
        <taxon>Anaerolinea</taxon>
    </lineage>
</organism>
<dbReference type="AlphaFoldDB" id="E8N0B1"/>
<feature type="transmembrane region" description="Helical" evidence="7">
    <location>
        <begin position="261"/>
        <end position="286"/>
    </location>
</feature>
<name>E8N0B1_ANATU</name>
<comment type="subcellular location">
    <subcellularLocation>
        <location evidence="1 7">Cell membrane</location>
        <topology evidence="1 7">Multi-pass membrane protein</topology>
    </subcellularLocation>
</comment>
<reference evidence="9 10" key="1">
    <citation type="submission" date="2010-12" db="EMBL/GenBank/DDBJ databases">
        <title>Whole genome sequence of Anaerolinea thermophila UNI-1.</title>
        <authorList>
            <person name="Narita-Yamada S."/>
            <person name="Kishi E."/>
            <person name="Watanabe Y."/>
            <person name="Takasaki K."/>
            <person name="Ankai A."/>
            <person name="Oguchi A."/>
            <person name="Fukui S."/>
            <person name="Takahashi M."/>
            <person name="Yashiro I."/>
            <person name="Hosoyama A."/>
            <person name="Sekiguchi Y."/>
            <person name="Hanada S."/>
            <person name="Fujita N."/>
        </authorList>
    </citation>
    <scope>NUCLEOTIDE SEQUENCE [LARGE SCALE GENOMIC DNA]</scope>
    <source>
        <strain evidence="10">DSM 14523 / JCM 11388 / NBRC 100420 / UNI-1</strain>
    </source>
</reference>
<dbReference type="PANTHER" id="PTHR43227">
    <property type="entry name" value="BLL4140 PROTEIN"/>
    <property type="match status" value="1"/>
</dbReference>
<proteinExistence type="inferred from homology"/>
<feature type="transmembrane region" description="Helical" evidence="7">
    <location>
        <begin position="222"/>
        <end position="241"/>
    </location>
</feature>
<evidence type="ECO:0000256" key="3">
    <source>
        <dbReference type="ARBA" id="ARBA00022475"/>
    </source>
</evidence>
<feature type="transmembrane region" description="Helical" evidence="7">
    <location>
        <begin position="21"/>
        <end position="41"/>
    </location>
</feature>
<dbReference type="InterPro" id="IPR035906">
    <property type="entry name" value="MetI-like_sf"/>
</dbReference>
<dbReference type="eggNOG" id="COG1175">
    <property type="taxonomic scope" value="Bacteria"/>
</dbReference>
<feature type="transmembrane region" description="Helical" evidence="7">
    <location>
        <begin position="116"/>
        <end position="133"/>
    </location>
</feature>
<evidence type="ECO:0000256" key="6">
    <source>
        <dbReference type="ARBA" id="ARBA00023136"/>
    </source>
</evidence>
<evidence type="ECO:0000313" key="10">
    <source>
        <dbReference type="Proteomes" id="UP000008922"/>
    </source>
</evidence>
<dbReference type="InterPro" id="IPR050809">
    <property type="entry name" value="UgpAE/MalFG_permease"/>
</dbReference>
<accession>E8N0B1</accession>
<dbReference type="InterPro" id="IPR000515">
    <property type="entry name" value="MetI-like"/>
</dbReference>
<comment type="similarity">
    <text evidence="7">Belongs to the binding-protein-dependent transport system permease family.</text>
</comment>
<keyword evidence="3" id="KW-1003">Cell membrane</keyword>
<dbReference type="GO" id="GO:0055085">
    <property type="term" value="P:transmembrane transport"/>
    <property type="evidence" value="ECO:0007669"/>
    <property type="project" value="InterPro"/>
</dbReference>
<sequence>MNVQKLLRGEMKHRTREALHGYAFVFIWIVGFLVFTLAPMVETLRYSMNEVTVTATGIVMDFREWQNYTRALFTDPNFVELLIEYVIKTLVSVPVVLIFSMIIALLLNLRFKLRGVFRTIFFLPVVITSGPVIKELAAQGAASAPQVASSAAVMQFLQGLPTYLRNPVEYLLTSFILILWFSGVQILIYLAGFQKIDHSIYEAAAIDGASAWESFWKITLPALTPTTIVNAVYTIITLSHFSENEVIRYIYSRTYDVQGGIGYASAMSYIFFLALVLLLAVVYGGLTFGTKER</sequence>
<dbReference type="SUPFAM" id="SSF161098">
    <property type="entry name" value="MetI-like"/>
    <property type="match status" value="1"/>
</dbReference>
<evidence type="ECO:0000256" key="1">
    <source>
        <dbReference type="ARBA" id="ARBA00004651"/>
    </source>
</evidence>
<evidence type="ECO:0000256" key="5">
    <source>
        <dbReference type="ARBA" id="ARBA00022989"/>
    </source>
</evidence>
<feature type="transmembrane region" description="Helical" evidence="7">
    <location>
        <begin position="85"/>
        <end position="109"/>
    </location>
</feature>
<dbReference type="EMBL" id="AP012029">
    <property type="protein sequence ID" value="BAJ64660.1"/>
    <property type="molecule type" value="Genomic_DNA"/>
</dbReference>
<dbReference type="InParanoid" id="E8N0B1"/>
<feature type="transmembrane region" description="Helical" evidence="7">
    <location>
        <begin position="170"/>
        <end position="191"/>
    </location>
</feature>
<dbReference type="KEGG" id="atm:ANT_26340"/>
<keyword evidence="2 7" id="KW-0813">Transport</keyword>
<evidence type="ECO:0000313" key="9">
    <source>
        <dbReference type="EMBL" id="BAJ64660.1"/>
    </source>
</evidence>
<feature type="domain" description="ABC transmembrane type-1" evidence="8">
    <location>
        <begin position="82"/>
        <end position="288"/>
    </location>
</feature>
<dbReference type="CDD" id="cd06261">
    <property type="entry name" value="TM_PBP2"/>
    <property type="match status" value="1"/>
</dbReference>
<evidence type="ECO:0000256" key="2">
    <source>
        <dbReference type="ARBA" id="ARBA00022448"/>
    </source>
</evidence>
<dbReference type="PROSITE" id="PS50928">
    <property type="entry name" value="ABC_TM1"/>
    <property type="match status" value="1"/>
</dbReference>
<dbReference type="GO" id="GO:0005886">
    <property type="term" value="C:plasma membrane"/>
    <property type="evidence" value="ECO:0007669"/>
    <property type="project" value="UniProtKB-SubCell"/>
</dbReference>
<dbReference type="Pfam" id="PF00528">
    <property type="entry name" value="BPD_transp_1"/>
    <property type="match status" value="1"/>
</dbReference>
<dbReference type="STRING" id="926569.ANT_26340"/>
<dbReference type="Proteomes" id="UP000008922">
    <property type="component" value="Chromosome"/>
</dbReference>
<dbReference type="PANTHER" id="PTHR43227:SF3">
    <property type="entry name" value="BINDING-PROTEIN-DEPENDENT TRANSPORT SYSTEMS INNER MEMBRANE COMPONENT"/>
    <property type="match status" value="1"/>
</dbReference>
<evidence type="ECO:0000256" key="4">
    <source>
        <dbReference type="ARBA" id="ARBA00022692"/>
    </source>
</evidence>
<gene>
    <name evidence="9" type="ordered locus">ANT_26340</name>
</gene>
<dbReference type="HOGENOM" id="CLU_016047_0_2_0"/>
<keyword evidence="6 7" id="KW-0472">Membrane</keyword>
<keyword evidence="10" id="KW-1185">Reference proteome</keyword>
<evidence type="ECO:0000259" key="8">
    <source>
        <dbReference type="PROSITE" id="PS50928"/>
    </source>
</evidence>
<dbReference type="RefSeq" id="WP_013561014.1">
    <property type="nucleotide sequence ID" value="NC_014960.1"/>
</dbReference>
<evidence type="ECO:0000256" key="7">
    <source>
        <dbReference type="RuleBase" id="RU363032"/>
    </source>
</evidence>